<evidence type="ECO:0000313" key="3">
    <source>
        <dbReference type="Proteomes" id="UP000297647"/>
    </source>
</evidence>
<gene>
    <name evidence="2" type="ORF">E4S40_02585</name>
</gene>
<dbReference type="Proteomes" id="UP000297647">
    <property type="component" value="Unassembled WGS sequence"/>
</dbReference>
<sequence length="84" mass="9536">MATKEEIKQPNPLNNWGTVIILTMTLGLMPFFPEPHFFGKVRWVMGGAVGMKLIDWGDLILHGFPWVLLARLSVITLRKKFAKA</sequence>
<reference evidence="2 3" key="1">
    <citation type="submission" date="2019-03" db="EMBL/GenBank/DDBJ databases">
        <title>Algoriphagus sp. nov, a new strain isolated from root system soil of mangrove plant Kandelia.</title>
        <authorList>
            <person name="Yin Q."/>
            <person name="Wang K."/>
            <person name="Song Z."/>
        </authorList>
    </citation>
    <scope>NUCLEOTIDE SEQUENCE [LARGE SCALE GENOMIC DNA]</scope>
    <source>
        <strain evidence="2 3">XY-J91</strain>
    </source>
</reference>
<feature type="transmembrane region" description="Helical" evidence="1">
    <location>
        <begin position="59"/>
        <end position="77"/>
    </location>
</feature>
<evidence type="ECO:0008006" key="4">
    <source>
        <dbReference type="Google" id="ProtNLM"/>
    </source>
</evidence>
<protein>
    <recommendedName>
        <fullName evidence="4">RND transporter</fullName>
    </recommendedName>
</protein>
<proteinExistence type="predicted"/>
<accession>A0A4Y9QYU2</accession>
<evidence type="ECO:0000313" key="2">
    <source>
        <dbReference type="EMBL" id="TFV97559.1"/>
    </source>
</evidence>
<keyword evidence="1" id="KW-0472">Membrane</keyword>
<dbReference type="EMBL" id="SPSB01000001">
    <property type="protein sequence ID" value="TFV97559.1"/>
    <property type="molecule type" value="Genomic_DNA"/>
</dbReference>
<keyword evidence="1" id="KW-1133">Transmembrane helix</keyword>
<organism evidence="2 3">
    <name type="scientific">Algoriphagus kandeliae</name>
    <dbReference type="NCBI Taxonomy" id="2562278"/>
    <lineage>
        <taxon>Bacteria</taxon>
        <taxon>Pseudomonadati</taxon>
        <taxon>Bacteroidota</taxon>
        <taxon>Cytophagia</taxon>
        <taxon>Cytophagales</taxon>
        <taxon>Cyclobacteriaceae</taxon>
        <taxon>Algoriphagus</taxon>
    </lineage>
</organism>
<dbReference type="OrthoDB" id="1467821at2"/>
<dbReference type="RefSeq" id="WP_135070422.1">
    <property type="nucleotide sequence ID" value="NZ_SPSB01000001.1"/>
</dbReference>
<evidence type="ECO:0000256" key="1">
    <source>
        <dbReference type="SAM" id="Phobius"/>
    </source>
</evidence>
<comment type="caution">
    <text evidence="2">The sequence shown here is derived from an EMBL/GenBank/DDBJ whole genome shotgun (WGS) entry which is preliminary data.</text>
</comment>
<dbReference type="AlphaFoldDB" id="A0A4Y9QYU2"/>
<feature type="transmembrane region" description="Helical" evidence="1">
    <location>
        <begin position="12"/>
        <end position="32"/>
    </location>
</feature>
<keyword evidence="1" id="KW-0812">Transmembrane</keyword>
<name>A0A4Y9QYU2_9BACT</name>
<keyword evidence="3" id="KW-1185">Reference proteome</keyword>